<evidence type="ECO:0000256" key="1">
    <source>
        <dbReference type="SAM" id="Coils"/>
    </source>
</evidence>
<sequence>WFHNQCVNLTTQELKTIEAENFRQNGLTWNCAKCEVNENQKTKNDSIQRKEITLEDLMMKLDNMDKKYDKLYKKFAAHEQIYRNLKYDLKREIKHLKLSNNEIE</sequence>
<dbReference type="AlphaFoldDB" id="A0ABD2PHH3"/>
<dbReference type="InterPro" id="IPR013083">
    <property type="entry name" value="Znf_RING/FYVE/PHD"/>
</dbReference>
<evidence type="ECO:0000313" key="3">
    <source>
        <dbReference type="Proteomes" id="UP001516400"/>
    </source>
</evidence>
<reference evidence="2 3" key="1">
    <citation type="journal article" date="2021" name="BMC Biol.">
        <title>Horizontally acquired antibacterial genes associated with adaptive radiation of ladybird beetles.</title>
        <authorList>
            <person name="Li H.S."/>
            <person name="Tang X.F."/>
            <person name="Huang Y.H."/>
            <person name="Xu Z.Y."/>
            <person name="Chen M.L."/>
            <person name="Du X.Y."/>
            <person name="Qiu B.Y."/>
            <person name="Chen P.T."/>
            <person name="Zhang W."/>
            <person name="Slipinski A."/>
            <person name="Escalona H.E."/>
            <person name="Waterhouse R.M."/>
            <person name="Zwick A."/>
            <person name="Pang H."/>
        </authorList>
    </citation>
    <scope>NUCLEOTIDE SEQUENCE [LARGE SCALE GENOMIC DNA]</scope>
    <source>
        <strain evidence="2">SYSU2018</strain>
    </source>
</reference>
<protein>
    <submittedName>
        <fullName evidence="2">Uncharacterized protein</fullName>
    </submittedName>
</protein>
<dbReference type="EMBL" id="JABFTP020000186">
    <property type="protein sequence ID" value="KAL3290318.1"/>
    <property type="molecule type" value="Genomic_DNA"/>
</dbReference>
<proteinExistence type="predicted"/>
<accession>A0ABD2PHH3</accession>
<name>A0ABD2PHH3_9CUCU</name>
<dbReference type="Gene3D" id="3.30.40.10">
    <property type="entry name" value="Zinc/RING finger domain, C3HC4 (zinc finger)"/>
    <property type="match status" value="1"/>
</dbReference>
<organism evidence="2 3">
    <name type="scientific">Cryptolaemus montrouzieri</name>
    <dbReference type="NCBI Taxonomy" id="559131"/>
    <lineage>
        <taxon>Eukaryota</taxon>
        <taxon>Metazoa</taxon>
        <taxon>Ecdysozoa</taxon>
        <taxon>Arthropoda</taxon>
        <taxon>Hexapoda</taxon>
        <taxon>Insecta</taxon>
        <taxon>Pterygota</taxon>
        <taxon>Neoptera</taxon>
        <taxon>Endopterygota</taxon>
        <taxon>Coleoptera</taxon>
        <taxon>Polyphaga</taxon>
        <taxon>Cucujiformia</taxon>
        <taxon>Coccinelloidea</taxon>
        <taxon>Coccinellidae</taxon>
        <taxon>Scymninae</taxon>
        <taxon>Scymnini</taxon>
        <taxon>Cryptolaemus</taxon>
    </lineage>
</organism>
<comment type="caution">
    <text evidence="2">The sequence shown here is derived from an EMBL/GenBank/DDBJ whole genome shotgun (WGS) entry which is preliminary data.</text>
</comment>
<dbReference type="Proteomes" id="UP001516400">
    <property type="component" value="Unassembled WGS sequence"/>
</dbReference>
<keyword evidence="3" id="KW-1185">Reference proteome</keyword>
<evidence type="ECO:0000313" key="2">
    <source>
        <dbReference type="EMBL" id="KAL3290318.1"/>
    </source>
</evidence>
<feature type="coiled-coil region" evidence="1">
    <location>
        <begin position="47"/>
        <end position="74"/>
    </location>
</feature>
<keyword evidence="1" id="KW-0175">Coiled coil</keyword>
<feature type="non-terminal residue" evidence="2">
    <location>
        <position position="1"/>
    </location>
</feature>
<gene>
    <name evidence="2" type="ORF">HHI36_023662</name>
</gene>